<name>A0AAD7WWG9_9TELE</name>
<evidence type="ECO:0000313" key="2">
    <source>
        <dbReference type="Proteomes" id="UP001221898"/>
    </source>
</evidence>
<keyword evidence="2" id="KW-1185">Reference proteome</keyword>
<reference evidence="1" key="1">
    <citation type="journal article" date="2023" name="Science">
        <title>Genome structures resolve the early diversification of teleost fishes.</title>
        <authorList>
            <person name="Parey E."/>
            <person name="Louis A."/>
            <person name="Montfort J."/>
            <person name="Bouchez O."/>
            <person name="Roques C."/>
            <person name="Iampietro C."/>
            <person name="Lluch J."/>
            <person name="Castinel A."/>
            <person name="Donnadieu C."/>
            <person name="Desvignes T."/>
            <person name="Floi Bucao C."/>
            <person name="Jouanno E."/>
            <person name="Wen M."/>
            <person name="Mejri S."/>
            <person name="Dirks R."/>
            <person name="Jansen H."/>
            <person name="Henkel C."/>
            <person name="Chen W.J."/>
            <person name="Zahm M."/>
            <person name="Cabau C."/>
            <person name="Klopp C."/>
            <person name="Thompson A.W."/>
            <person name="Robinson-Rechavi M."/>
            <person name="Braasch I."/>
            <person name="Lecointre G."/>
            <person name="Bobe J."/>
            <person name="Postlethwait J.H."/>
            <person name="Berthelot C."/>
            <person name="Roest Crollius H."/>
            <person name="Guiguen Y."/>
        </authorList>
    </citation>
    <scope>NUCLEOTIDE SEQUENCE</scope>
    <source>
        <strain evidence="1">NC1722</strain>
    </source>
</reference>
<gene>
    <name evidence="1" type="ORF">AAFF_G00163780</name>
</gene>
<comment type="caution">
    <text evidence="1">The sequence shown here is derived from an EMBL/GenBank/DDBJ whole genome shotgun (WGS) entry which is preliminary data.</text>
</comment>
<accession>A0AAD7WWG9</accession>
<dbReference type="EMBL" id="JAINUG010000022">
    <property type="protein sequence ID" value="KAJ8411570.1"/>
    <property type="molecule type" value="Genomic_DNA"/>
</dbReference>
<proteinExistence type="predicted"/>
<dbReference type="Proteomes" id="UP001221898">
    <property type="component" value="Unassembled WGS sequence"/>
</dbReference>
<protein>
    <submittedName>
        <fullName evidence="1">Uncharacterized protein</fullName>
    </submittedName>
</protein>
<dbReference type="AlphaFoldDB" id="A0AAD7WWG9"/>
<sequence>MQPLKVETPPQPHGITLGLSEWVTSRPQRHRRAVTAPIVRESGSSPAARPRQACVWATWTKEGVRAAPSQPGTGRGVGSLSPTFICTPNKSAPLVPQRGRWGRGLTLSRSIWPVAAMSCPERGTRYTQATRDVFPTHAACYLRKRLALQCGGAVTPGGKSNMNEVVGEAEKRPAGFGCTPMRRRELKVACFWSSAVSGPGAARRGPAQSRPGHIVFKAATSQNSSLNPLLHCGPKNPTHPSFTARPLLPFGSMALPYRKSVRQNGTAAAASGELMKYEGGAQEGENYREGHRERQCQGTMAFNTPGGGAYI</sequence>
<organism evidence="1 2">
    <name type="scientific">Aldrovandia affinis</name>
    <dbReference type="NCBI Taxonomy" id="143900"/>
    <lineage>
        <taxon>Eukaryota</taxon>
        <taxon>Metazoa</taxon>
        <taxon>Chordata</taxon>
        <taxon>Craniata</taxon>
        <taxon>Vertebrata</taxon>
        <taxon>Euteleostomi</taxon>
        <taxon>Actinopterygii</taxon>
        <taxon>Neopterygii</taxon>
        <taxon>Teleostei</taxon>
        <taxon>Notacanthiformes</taxon>
        <taxon>Halosauridae</taxon>
        <taxon>Aldrovandia</taxon>
    </lineage>
</organism>
<evidence type="ECO:0000313" key="1">
    <source>
        <dbReference type="EMBL" id="KAJ8411570.1"/>
    </source>
</evidence>